<evidence type="ECO:0000256" key="1">
    <source>
        <dbReference type="SAM" id="MobiDB-lite"/>
    </source>
</evidence>
<feature type="compositionally biased region" description="Polar residues" evidence="1">
    <location>
        <begin position="431"/>
        <end position="453"/>
    </location>
</feature>
<feature type="compositionally biased region" description="Acidic residues" evidence="1">
    <location>
        <begin position="48"/>
        <end position="67"/>
    </location>
</feature>
<feature type="region of interest" description="Disordered" evidence="1">
    <location>
        <begin position="1"/>
        <end position="103"/>
    </location>
</feature>
<evidence type="ECO:0000259" key="2">
    <source>
        <dbReference type="Pfam" id="PF14474"/>
    </source>
</evidence>
<name>A0A5C3MLS4_9AGAM</name>
<feature type="domain" description="Restriction of telomere capping protein 4 C-terminal" evidence="2">
    <location>
        <begin position="249"/>
        <end position="328"/>
    </location>
</feature>
<dbReference type="InterPro" id="IPR028094">
    <property type="entry name" value="RTC4_C"/>
</dbReference>
<feature type="region of interest" description="Disordered" evidence="1">
    <location>
        <begin position="357"/>
        <end position="453"/>
    </location>
</feature>
<keyword evidence="4" id="KW-1185">Reference proteome</keyword>
<feature type="compositionally biased region" description="Basic and acidic residues" evidence="1">
    <location>
        <begin position="369"/>
        <end position="392"/>
    </location>
</feature>
<dbReference type="STRING" id="5364.A0A5C3MLS4"/>
<evidence type="ECO:0000313" key="3">
    <source>
        <dbReference type="EMBL" id="TFK46244.1"/>
    </source>
</evidence>
<evidence type="ECO:0000313" key="4">
    <source>
        <dbReference type="Proteomes" id="UP000305948"/>
    </source>
</evidence>
<proteinExistence type="predicted"/>
<feature type="compositionally biased region" description="Basic and acidic residues" evidence="1">
    <location>
        <begin position="19"/>
        <end position="47"/>
    </location>
</feature>
<dbReference type="OrthoDB" id="128308at2759"/>
<dbReference type="EMBL" id="ML213532">
    <property type="protein sequence ID" value="TFK46244.1"/>
    <property type="molecule type" value="Genomic_DNA"/>
</dbReference>
<organism evidence="3 4">
    <name type="scientific">Heliocybe sulcata</name>
    <dbReference type="NCBI Taxonomy" id="5364"/>
    <lineage>
        <taxon>Eukaryota</taxon>
        <taxon>Fungi</taxon>
        <taxon>Dikarya</taxon>
        <taxon>Basidiomycota</taxon>
        <taxon>Agaricomycotina</taxon>
        <taxon>Agaricomycetes</taxon>
        <taxon>Gloeophyllales</taxon>
        <taxon>Gloeophyllaceae</taxon>
        <taxon>Heliocybe</taxon>
    </lineage>
</organism>
<protein>
    <recommendedName>
        <fullName evidence="2">Restriction of telomere capping protein 4 C-terminal domain-containing protein</fullName>
    </recommendedName>
</protein>
<gene>
    <name evidence="3" type="ORF">OE88DRAFT_1046425</name>
</gene>
<reference evidence="3 4" key="1">
    <citation type="journal article" date="2019" name="Nat. Ecol. Evol.">
        <title>Megaphylogeny resolves global patterns of mushroom evolution.</title>
        <authorList>
            <person name="Varga T."/>
            <person name="Krizsan K."/>
            <person name="Foldi C."/>
            <person name="Dima B."/>
            <person name="Sanchez-Garcia M."/>
            <person name="Sanchez-Ramirez S."/>
            <person name="Szollosi G.J."/>
            <person name="Szarkandi J.G."/>
            <person name="Papp V."/>
            <person name="Albert L."/>
            <person name="Andreopoulos W."/>
            <person name="Angelini C."/>
            <person name="Antonin V."/>
            <person name="Barry K.W."/>
            <person name="Bougher N.L."/>
            <person name="Buchanan P."/>
            <person name="Buyck B."/>
            <person name="Bense V."/>
            <person name="Catcheside P."/>
            <person name="Chovatia M."/>
            <person name="Cooper J."/>
            <person name="Damon W."/>
            <person name="Desjardin D."/>
            <person name="Finy P."/>
            <person name="Geml J."/>
            <person name="Haridas S."/>
            <person name="Hughes K."/>
            <person name="Justo A."/>
            <person name="Karasinski D."/>
            <person name="Kautmanova I."/>
            <person name="Kiss B."/>
            <person name="Kocsube S."/>
            <person name="Kotiranta H."/>
            <person name="LaButti K.M."/>
            <person name="Lechner B.E."/>
            <person name="Liimatainen K."/>
            <person name="Lipzen A."/>
            <person name="Lukacs Z."/>
            <person name="Mihaltcheva S."/>
            <person name="Morgado L.N."/>
            <person name="Niskanen T."/>
            <person name="Noordeloos M.E."/>
            <person name="Ohm R.A."/>
            <person name="Ortiz-Santana B."/>
            <person name="Ovrebo C."/>
            <person name="Racz N."/>
            <person name="Riley R."/>
            <person name="Savchenko A."/>
            <person name="Shiryaev A."/>
            <person name="Soop K."/>
            <person name="Spirin V."/>
            <person name="Szebenyi C."/>
            <person name="Tomsovsky M."/>
            <person name="Tulloss R.E."/>
            <person name="Uehling J."/>
            <person name="Grigoriev I.V."/>
            <person name="Vagvolgyi C."/>
            <person name="Papp T."/>
            <person name="Martin F.M."/>
            <person name="Miettinen O."/>
            <person name="Hibbett D.S."/>
            <person name="Nagy L.G."/>
        </authorList>
    </citation>
    <scope>NUCLEOTIDE SEQUENCE [LARGE SCALE GENOMIC DNA]</scope>
    <source>
        <strain evidence="3 4">OMC1185</strain>
    </source>
</reference>
<dbReference type="Pfam" id="PF14474">
    <property type="entry name" value="RTC4"/>
    <property type="match status" value="1"/>
</dbReference>
<sequence length="453" mass="49335">MRLDGLSDHEDEVTDANDLYEHVDNDGDHHMFDGDPIGRDGHDHEGEDQVEDDGDAMGGGDGEEPEGGDGNHGEDDDDGEQGDEVNNGRQLSQVGSPFVNWCSSAPPPVPPPANCPECGQAVPANPTPVLVRLLTASTSVEPNSVKGVTLLAELCGRIEFEAVELMNARAQNWPIPSEVDWKELVEMVMSEEVKGHLQAVLPAREKGYVWRKLERHALRGVKEADRDGFDFGKHIRSLGAFQWGLLTENVSSPGYYGDMGRELLHSLLCTMFPARLLGVDILGPFTYTKYIEAILVPEATLAVIMGTHMVPIGPAWRAMQRSIPYGRTAFPSDNGVDPEDLAYEFVARKVTTAAGLRSLFNPAPPASSERPKPRPRSDESKKDLQARYEEAFGKQSDMPNPSPDEATQQPDRQPINAAAELVPGMDHGAQPESTATAQSRKASRSSGRANGIW</sequence>
<accession>A0A5C3MLS4</accession>
<dbReference type="AlphaFoldDB" id="A0A5C3MLS4"/>
<feature type="compositionally biased region" description="Acidic residues" evidence="1">
    <location>
        <begin position="74"/>
        <end position="83"/>
    </location>
</feature>
<dbReference type="Proteomes" id="UP000305948">
    <property type="component" value="Unassembled WGS sequence"/>
</dbReference>